<organism evidence="3 4">
    <name type="scientific">Ophiophagus hannah</name>
    <name type="common">King cobra</name>
    <name type="synonym">Naja hannah</name>
    <dbReference type="NCBI Taxonomy" id="8665"/>
    <lineage>
        <taxon>Eukaryota</taxon>
        <taxon>Metazoa</taxon>
        <taxon>Chordata</taxon>
        <taxon>Craniata</taxon>
        <taxon>Vertebrata</taxon>
        <taxon>Euteleostomi</taxon>
        <taxon>Lepidosauria</taxon>
        <taxon>Squamata</taxon>
        <taxon>Bifurcata</taxon>
        <taxon>Unidentata</taxon>
        <taxon>Episquamata</taxon>
        <taxon>Toxicofera</taxon>
        <taxon>Serpentes</taxon>
        <taxon>Colubroidea</taxon>
        <taxon>Elapidae</taxon>
        <taxon>Elapinae</taxon>
        <taxon>Ophiophagus</taxon>
    </lineage>
</organism>
<keyword evidence="2" id="KW-0472">Membrane</keyword>
<dbReference type="Proteomes" id="UP000018936">
    <property type="component" value="Unassembled WGS sequence"/>
</dbReference>
<gene>
    <name evidence="3" type="primary">CNGB1</name>
    <name evidence="3" type="ORF">L345_08997</name>
</gene>
<accession>V8NU57</accession>
<evidence type="ECO:0000256" key="2">
    <source>
        <dbReference type="SAM" id="Phobius"/>
    </source>
</evidence>
<evidence type="ECO:0000313" key="3">
    <source>
        <dbReference type="EMBL" id="ETE65233.1"/>
    </source>
</evidence>
<name>V8NU57_OPHHA</name>
<comment type="caution">
    <text evidence="3">The sequence shown here is derived from an EMBL/GenBank/DDBJ whole genome shotgun (WGS) entry which is preliminary data.</text>
</comment>
<dbReference type="AlphaFoldDB" id="V8NU57"/>
<feature type="non-terminal residue" evidence="3">
    <location>
        <position position="1"/>
    </location>
</feature>
<protein>
    <submittedName>
        <fullName evidence="3">Cyclic nucleotide-gated cation channel beta-1</fullName>
    </submittedName>
</protein>
<evidence type="ECO:0000313" key="4">
    <source>
        <dbReference type="Proteomes" id="UP000018936"/>
    </source>
</evidence>
<feature type="compositionally biased region" description="Basic and acidic residues" evidence="1">
    <location>
        <begin position="129"/>
        <end position="168"/>
    </location>
</feature>
<feature type="region of interest" description="Disordered" evidence="1">
    <location>
        <begin position="120"/>
        <end position="168"/>
    </location>
</feature>
<feature type="transmembrane region" description="Helical" evidence="2">
    <location>
        <begin position="57"/>
        <end position="84"/>
    </location>
</feature>
<dbReference type="EMBL" id="AZIM01001949">
    <property type="protein sequence ID" value="ETE65233.1"/>
    <property type="molecule type" value="Genomic_DNA"/>
</dbReference>
<keyword evidence="2" id="KW-0812">Transmembrane</keyword>
<keyword evidence="2" id="KW-1133">Transmembrane helix</keyword>
<proteinExistence type="predicted"/>
<keyword evidence="4" id="KW-1185">Reference proteome</keyword>
<feature type="transmembrane region" description="Helical" evidence="2">
    <location>
        <begin position="12"/>
        <end position="37"/>
    </location>
</feature>
<sequence length="168" mass="18984">MRNEVGLPVAHVPAQMALCATCGMHAIGLPSWPYTIFNRWHRKPSKVKPRTNWYSRLHVAAPFRALILHFRLVDFVAFVLIAVLRVTDKCCTSTEEKPVPSAAPQPTASLFFFFRPIQKESGGEWQGGEGRKEQRKGGREGREGEGERKREEGRKKGKEEGRKEGKKG</sequence>
<reference evidence="3 4" key="1">
    <citation type="journal article" date="2013" name="Proc. Natl. Acad. Sci. U.S.A.">
        <title>The king cobra genome reveals dynamic gene evolution and adaptation in the snake venom system.</title>
        <authorList>
            <person name="Vonk F.J."/>
            <person name="Casewell N.R."/>
            <person name="Henkel C.V."/>
            <person name="Heimberg A.M."/>
            <person name="Jansen H.J."/>
            <person name="McCleary R.J."/>
            <person name="Kerkkamp H.M."/>
            <person name="Vos R.A."/>
            <person name="Guerreiro I."/>
            <person name="Calvete J.J."/>
            <person name="Wuster W."/>
            <person name="Woods A.E."/>
            <person name="Logan J.M."/>
            <person name="Harrison R.A."/>
            <person name="Castoe T.A."/>
            <person name="de Koning A.P."/>
            <person name="Pollock D.D."/>
            <person name="Yandell M."/>
            <person name="Calderon D."/>
            <person name="Renjifo C."/>
            <person name="Currier R.B."/>
            <person name="Salgado D."/>
            <person name="Pla D."/>
            <person name="Sanz L."/>
            <person name="Hyder A.S."/>
            <person name="Ribeiro J.M."/>
            <person name="Arntzen J.W."/>
            <person name="van den Thillart G.E."/>
            <person name="Boetzer M."/>
            <person name="Pirovano W."/>
            <person name="Dirks R.P."/>
            <person name="Spaink H.P."/>
            <person name="Duboule D."/>
            <person name="McGlinn E."/>
            <person name="Kini R.M."/>
            <person name="Richardson M.K."/>
        </authorList>
    </citation>
    <scope>NUCLEOTIDE SEQUENCE</scope>
    <source>
        <tissue evidence="3">Blood</tissue>
    </source>
</reference>
<evidence type="ECO:0000256" key="1">
    <source>
        <dbReference type="SAM" id="MobiDB-lite"/>
    </source>
</evidence>